<dbReference type="CDD" id="cd22265">
    <property type="entry name" value="UDM1_RNF168"/>
    <property type="match status" value="1"/>
</dbReference>
<reference evidence="6" key="1">
    <citation type="journal article" date="2018" name="DNA Res.">
        <title>Multiple hybrid de novo genome assembly of finger millet, an orphan allotetraploid crop.</title>
        <authorList>
            <person name="Hatakeyama M."/>
            <person name="Aluri S."/>
            <person name="Balachadran M.T."/>
            <person name="Sivarajan S.R."/>
            <person name="Patrignani A."/>
            <person name="Gruter S."/>
            <person name="Poveda L."/>
            <person name="Shimizu-Inatsugi R."/>
            <person name="Baeten J."/>
            <person name="Francoijs K.J."/>
            <person name="Nataraja K.N."/>
            <person name="Reddy Y.A.N."/>
            <person name="Phadnis S."/>
            <person name="Ravikumar R.L."/>
            <person name="Schlapbach R."/>
            <person name="Sreeman S.M."/>
            <person name="Shimizu K.K."/>
        </authorList>
    </citation>
    <scope>NUCLEOTIDE SEQUENCE</scope>
</reference>
<comment type="caution">
    <text evidence="6">The sequence shown here is derived from an EMBL/GenBank/DDBJ whole genome shotgun (WGS) entry which is preliminary data.</text>
</comment>
<dbReference type="InterPro" id="IPR006703">
    <property type="entry name" value="G_AIG1"/>
</dbReference>
<sequence>MLLQKFPFTRSAMGGGGDGDWVLPSTCPAADITLVLVGKLVLRDNLIFSMSHLYSLLASPLYLVLVFSTGLFDMNVATEAVRKEIVKCMDMSRDGIHAMLMVFSATSRFTAEDAETIESIKMFFGDKIVDHMILVFTYGDQVGEATFETMLTNKDAVYLQRMVKLCGNRVILFDNKTSDVPQQQKQLEKLLDTVDSVIQRNDGKPFSNQMLIEIQEAHDRKKEISFERYSGKDIPKSKKEQYDEYLTEITKLVLEKLNRAIESLQKQLLEEQKERKRSEEEMRKLWERLEKLKWMEDTTDFFQGKKCTVIQFQKELLKT</sequence>
<reference evidence="6" key="2">
    <citation type="submission" date="2021-12" db="EMBL/GenBank/DDBJ databases">
        <title>Resequencing data analysis of finger millet.</title>
        <authorList>
            <person name="Hatakeyama M."/>
            <person name="Aluri S."/>
            <person name="Balachadran M.T."/>
            <person name="Sivarajan S.R."/>
            <person name="Poveda L."/>
            <person name="Shimizu-Inatsugi R."/>
            <person name="Schlapbach R."/>
            <person name="Sreeman S.M."/>
            <person name="Shimizu K.K."/>
        </authorList>
    </citation>
    <scope>NUCLEOTIDE SEQUENCE</scope>
</reference>
<protein>
    <recommendedName>
        <fullName evidence="5">AIG1-type G domain-containing protein</fullName>
    </recommendedName>
</protein>
<keyword evidence="4" id="KW-0175">Coiled coil</keyword>
<dbReference type="PANTHER" id="PTHR10903">
    <property type="entry name" value="GTPASE, IMAP FAMILY MEMBER-RELATED"/>
    <property type="match status" value="1"/>
</dbReference>
<evidence type="ECO:0000256" key="1">
    <source>
        <dbReference type="ARBA" id="ARBA00008535"/>
    </source>
</evidence>
<dbReference type="FunFam" id="3.40.50.300:FF:000840">
    <property type="entry name" value="Immune-associated nucleotide-binding protein 9"/>
    <property type="match status" value="1"/>
</dbReference>
<feature type="domain" description="AIG1-type G" evidence="5">
    <location>
        <begin position="1"/>
        <end position="215"/>
    </location>
</feature>
<organism evidence="6 7">
    <name type="scientific">Eleusine coracana subsp. coracana</name>
    <dbReference type="NCBI Taxonomy" id="191504"/>
    <lineage>
        <taxon>Eukaryota</taxon>
        <taxon>Viridiplantae</taxon>
        <taxon>Streptophyta</taxon>
        <taxon>Embryophyta</taxon>
        <taxon>Tracheophyta</taxon>
        <taxon>Spermatophyta</taxon>
        <taxon>Magnoliopsida</taxon>
        <taxon>Liliopsida</taxon>
        <taxon>Poales</taxon>
        <taxon>Poaceae</taxon>
        <taxon>PACMAD clade</taxon>
        <taxon>Chloridoideae</taxon>
        <taxon>Cynodonteae</taxon>
        <taxon>Eleusininae</taxon>
        <taxon>Eleusine</taxon>
    </lineage>
</organism>
<keyword evidence="2" id="KW-0547">Nucleotide-binding</keyword>
<proteinExistence type="inferred from homology"/>
<name>A0AAV5EYP5_ELECO</name>
<dbReference type="SUPFAM" id="SSF52540">
    <property type="entry name" value="P-loop containing nucleoside triphosphate hydrolases"/>
    <property type="match status" value="1"/>
</dbReference>
<dbReference type="GO" id="GO:0005525">
    <property type="term" value="F:GTP binding"/>
    <property type="evidence" value="ECO:0007669"/>
    <property type="project" value="UniProtKB-KW"/>
</dbReference>
<accession>A0AAV5EYP5</accession>
<evidence type="ECO:0000313" key="7">
    <source>
        <dbReference type="Proteomes" id="UP001054889"/>
    </source>
</evidence>
<keyword evidence="3" id="KW-0342">GTP-binding</keyword>
<comment type="similarity">
    <text evidence="1">Belongs to the TRAFAC class TrmE-Era-EngA-EngB-Septin-like GTPase superfamily. AIG1/Toc34/Toc159-like paraseptin GTPase family. IAN subfamily.</text>
</comment>
<feature type="coiled-coil region" evidence="4">
    <location>
        <begin position="247"/>
        <end position="289"/>
    </location>
</feature>
<evidence type="ECO:0000313" key="6">
    <source>
        <dbReference type="EMBL" id="GJN27548.1"/>
    </source>
</evidence>
<dbReference type="EMBL" id="BQKI01000079">
    <property type="protein sequence ID" value="GJN27548.1"/>
    <property type="molecule type" value="Genomic_DNA"/>
</dbReference>
<evidence type="ECO:0000259" key="5">
    <source>
        <dbReference type="PROSITE" id="PS51720"/>
    </source>
</evidence>
<gene>
    <name evidence="6" type="primary">gb15578</name>
    <name evidence="6" type="ORF">PR202_gb15578</name>
</gene>
<dbReference type="PROSITE" id="PS51720">
    <property type="entry name" value="G_AIG1"/>
    <property type="match status" value="1"/>
</dbReference>
<dbReference type="InterPro" id="IPR027417">
    <property type="entry name" value="P-loop_NTPase"/>
</dbReference>
<dbReference type="Proteomes" id="UP001054889">
    <property type="component" value="Unassembled WGS sequence"/>
</dbReference>
<keyword evidence="7" id="KW-1185">Reference proteome</keyword>
<dbReference type="AlphaFoldDB" id="A0AAV5EYP5"/>
<evidence type="ECO:0000256" key="2">
    <source>
        <dbReference type="ARBA" id="ARBA00022741"/>
    </source>
</evidence>
<evidence type="ECO:0000256" key="4">
    <source>
        <dbReference type="SAM" id="Coils"/>
    </source>
</evidence>
<evidence type="ECO:0000256" key="3">
    <source>
        <dbReference type="ARBA" id="ARBA00023134"/>
    </source>
</evidence>
<dbReference type="PANTHER" id="PTHR10903:SF184">
    <property type="entry name" value="GTP-BINDING PROTEIN A"/>
    <property type="match status" value="1"/>
</dbReference>
<dbReference type="InterPro" id="IPR045058">
    <property type="entry name" value="GIMA/IAN/Toc"/>
</dbReference>
<dbReference type="Pfam" id="PF04548">
    <property type="entry name" value="AIG1"/>
    <property type="match status" value="1"/>
</dbReference>
<dbReference type="Gene3D" id="3.40.50.300">
    <property type="entry name" value="P-loop containing nucleotide triphosphate hydrolases"/>
    <property type="match status" value="1"/>
</dbReference>